<dbReference type="OrthoDB" id="9766450at2"/>
<feature type="domain" description="NAD-dependent epimerase/dehydratase" evidence="1">
    <location>
        <begin position="7"/>
        <end position="243"/>
    </location>
</feature>
<dbReference type="STRING" id="454194.PYK22_01944"/>
<dbReference type="PRINTS" id="PR01713">
    <property type="entry name" value="NUCEPIMERASE"/>
</dbReference>
<gene>
    <name evidence="2" type="ORF">PYK22_01944</name>
</gene>
<evidence type="ECO:0000313" key="2">
    <source>
        <dbReference type="EMBL" id="CDM65935.1"/>
    </source>
</evidence>
<dbReference type="GO" id="GO:0003978">
    <property type="term" value="F:UDP-glucose 4-epimerase activity"/>
    <property type="evidence" value="ECO:0007669"/>
    <property type="project" value="UniProtKB-EC"/>
</dbReference>
<reference evidence="2 3" key="1">
    <citation type="submission" date="2013-12" db="EMBL/GenBank/DDBJ databases">
        <authorList>
            <person name="Stott M."/>
        </authorList>
    </citation>
    <scope>NUCLEOTIDE SEQUENCE [LARGE SCALE GENOMIC DNA]</scope>
    <source>
        <strain evidence="2 3">K22</strain>
    </source>
</reference>
<dbReference type="AlphaFoldDB" id="A0A0B6X0K4"/>
<dbReference type="SUPFAM" id="SSF51735">
    <property type="entry name" value="NAD(P)-binding Rossmann-fold domains"/>
    <property type="match status" value="1"/>
</dbReference>
<dbReference type="InterPro" id="IPR001509">
    <property type="entry name" value="Epimerase_deHydtase"/>
</dbReference>
<sequence length="318" mass="35275">MKPSNIALVTGGAGFIGSHIAAALIERGARVRIIDDLSTGHRENLDEIGGDFDFIHASLLDEAALERALDGVELVFHQAAIPSVPRSVEKPRETHRACVEATFALLEAARRRGVRRVIYAASSSAYGDQPTLPKSEEMRPDPLSPYAAAKLVGEYYCQVWTRTYGLETVALRYFNVFGPRQDPSSPYSGVISRFIAALMKGERPVIFGDGEQSRDFTYVENVVQANLKAAESSRAVGQVINVANGERITLNRLLEVLKELTGRREVAPEYRPPRPGDVRHSLADITRARELLGYEPVIGLEEGLQKTIEWWKQSRYAR</sequence>
<dbReference type="PANTHER" id="PTHR43245:SF13">
    <property type="entry name" value="UDP-D-APIOSE_UDP-D-XYLOSE SYNTHASE 2"/>
    <property type="match status" value="1"/>
</dbReference>
<dbReference type="Gene3D" id="3.40.50.720">
    <property type="entry name" value="NAD(P)-binding Rossmann-like Domain"/>
    <property type="match status" value="1"/>
</dbReference>
<name>A0A0B6X0K4_9BACT</name>
<dbReference type="Pfam" id="PF01370">
    <property type="entry name" value="Epimerase"/>
    <property type="match status" value="1"/>
</dbReference>
<evidence type="ECO:0000313" key="3">
    <source>
        <dbReference type="Proteomes" id="UP000031518"/>
    </source>
</evidence>
<dbReference type="RefSeq" id="WP_041976708.1">
    <property type="nucleotide sequence ID" value="NZ_CBXV010000007.1"/>
</dbReference>
<dbReference type="EMBL" id="CBXV010000007">
    <property type="protein sequence ID" value="CDM65935.1"/>
    <property type="molecule type" value="Genomic_DNA"/>
</dbReference>
<dbReference type="Proteomes" id="UP000031518">
    <property type="component" value="Unassembled WGS sequence"/>
</dbReference>
<dbReference type="EC" id="5.1.3.2" evidence="2"/>
<organism evidence="2 3">
    <name type="scientific">Pyrinomonas methylaliphatogenes</name>
    <dbReference type="NCBI Taxonomy" id="454194"/>
    <lineage>
        <taxon>Bacteria</taxon>
        <taxon>Pseudomonadati</taxon>
        <taxon>Acidobacteriota</taxon>
        <taxon>Blastocatellia</taxon>
        <taxon>Blastocatellales</taxon>
        <taxon>Pyrinomonadaceae</taxon>
        <taxon>Pyrinomonas</taxon>
    </lineage>
</organism>
<dbReference type="Gene3D" id="3.90.25.10">
    <property type="entry name" value="UDP-galactose 4-epimerase, domain 1"/>
    <property type="match status" value="1"/>
</dbReference>
<dbReference type="InterPro" id="IPR050177">
    <property type="entry name" value="Lipid_A_modif_metabolic_enz"/>
</dbReference>
<keyword evidence="2" id="KW-0413">Isomerase</keyword>
<reference evidence="2 3" key="2">
    <citation type="submission" date="2015-01" db="EMBL/GenBank/DDBJ databases">
        <title>Complete genome sequence of Pyrinomonas methylaliphatogenes type strain K22T.</title>
        <authorList>
            <person name="Lee K.C.Y."/>
            <person name="Power J.F."/>
            <person name="Dunfield P.F."/>
            <person name="Morgan X.C."/>
            <person name="Huttenhower C."/>
            <person name="Stott M.B."/>
        </authorList>
    </citation>
    <scope>NUCLEOTIDE SEQUENCE [LARGE SCALE GENOMIC DNA]</scope>
    <source>
        <strain evidence="2 3">K22</strain>
    </source>
</reference>
<dbReference type="PANTHER" id="PTHR43245">
    <property type="entry name" value="BIFUNCTIONAL POLYMYXIN RESISTANCE PROTEIN ARNA"/>
    <property type="match status" value="1"/>
</dbReference>
<evidence type="ECO:0000259" key="1">
    <source>
        <dbReference type="Pfam" id="PF01370"/>
    </source>
</evidence>
<proteinExistence type="predicted"/>
<dbReference type="CDD" id="cd05256">
    <property type="entry name" value="UDP_AE_SDR_e"/>
    <property type="match status" value="1"/>
</dbReference>
<accession>A0A0B6X0K4</accession>
<protein>
    <submittedName>
        <fullName evidence="2">Nucleoside-diphosphate-sugar epimerase</fullName>
        <ecNumber evidence="2">5.1.3.2</ecNumber>
    </submittedName>
</protein>
<dbReference type="InterPro" id="IPR036291">
    <property type="entry name" value="NAD(P)-bd_dom_sf"/>
</dbReference>
<keyword evidence="3" id="KW-1185">Reference proteome</keyword>